<evidence type="ECO:0000313" key="8">
    <source>
        <dbReference type="EMBL" id="KAK8115347.1"/>
    </source>
</evidence>
<dbReference type="InterPro" id="IPR002401">
    <property type="entry name" value="Cyt_P450_E_grp-I"/>
</dbReference>
<keyword evidence="4 5" id="KW-0408">Iron</keyword>
<dbReference type="GO" id="GO:0020037">
    <property type="term" value="F:heme binding"/>
    <property type="evidence" value="ECO:0007669"/>
    <property type="project" value="InterPro"/>
</dbReference>
<keyword evidence="7" id="KW-0812">Transmembrane</keyword>
<dbReference type="PRINTS" id="PR00463">
    <property type="entry name" value="EP450I"/>
</dbReference>
<organism evidence="8 9">
    <name type="scientific">Apiospora kogelbergensis</name>
    <dbReference type="NCBI Taxonomy" id="1337665"/>
    <lineage>
        <taxon>Eukaryota</taxon>
        <taxon>Fungi</taxon>
        <taxon>Dikarya</taxon>
        <taxon>Ascomycota</taxon>
        <taxon>Pezizomycotina</taxon>
        <taxon>Sordariomycetes</taxon>
        <taxon>Xylariomycetidae</taxon>
        <taxon>Amphisphaeriales</taxon>
        <taxon>Apiosporaceae</taxon>
        <taxon>Apiospora</taxon>
    </lineage>
</organism>
<accession>A0AAW0QY82</accession>
<gene>
    <name evidence="8" type="ORF">PG999_007416</name>
</gene>
<feature type="binding site" description="axial binding residue" evidence="5">
    <location>
        <position position="454"/>
    </location>
    <ligand>
        <name>heme</name>
        <dbReference type="ChEBI" id="CHEBI:30413"/>
    </ligand>
    <ligandPart>
        <name>Fe</name>
        <dbReference type="ChEBI" id="CHEBI:18248"/>
    </ligandPart>
</feature>
<evidence type="ECO:0000256" key="5">
    <source>
        <dbReference type="PIRSR" id="PIRSR602401-1"/>
    </source>
</evidence>
<dbReference type="Pfam" id="PF00067">
    <property type="entry name" value="p450"/>
    <property type="match status" value="1"/>
</dbReference>
<comment type="similarity">
    <text evidence="6">Belongs to the cytochrome P450 family.</text>
</comment>
<feature type="transmembrane region" description="Helical" evidence="7">
    <location>
        <begin position="47"/>
        <end position="71"/>
    </location>
</feature>
<evidence type="ECO:0000256" key="7">
    <source>
        <dbReference type="SAM" id="Phobius"/>
    </source>
</evidence>
<dbReference type="Proteomes" id="UP001392437">
    <property type="component" value="Unassembled WGS sequence"/>
</dbReference>
<evidence type="ECO:0000256" key="3">
    <source>
        <dbReference type="ARBA" id="ARBA00022723"/>
    </source>
</evidence>
<dbReference type="EMBL" id="JAQQWP010000006">
    <property type="protein sequence ID" value="KAK8115347.1"/>
    <property type="molecule type" value="Genomic_DNA"/>
</dbReference>
<keyword evidence="7" id="KW-0472">Membrane</keyword>
<dbReference type="GO" id="GO:0004497">
    <property type="term" value="F:monooxygenase activity"/>
    <property type="evidence" value="ECO:0007669"/>
    <property type="project" value="UniProtKB-KW"/>
</dbReference>
<dbReference type="PANTHER" id="PTHR24305:SF156">
    <property type="entry name" value="P450, PUTATIVE (EUROFUNG)-RELATED"/>
    <property type="match status" value="1"/>
</dbReference>
<evidence type="ECO:0000256" key="2">
    <source>
        <dbReference type="ARBA" id="ARBA00022617"/>
    </source>
</evidence>
<evidence type="ECO:0000256" key="6">
    <source>
        <dbReference type="RuleBase" id="RU000461"/>
    </source>
</evidence>
<keyword evidence="6" id="KW-0560">Oxidoreductase</keyword>
<dbReference type="PROSITE" id="PS00086">
    <property type="entry name" value="CYTOCHROME_P450"/>
    <property type="match status" value="1"/>
</dbReference>
<dbReference type="PRINTS" id="PR00385">
    <property type="entry name" value="P450"/>
</dbReference>
<dbReference type="GO" id="GO:0005506">
    <property type="term" value="F:iron ion binding"/>
    <property type="evidence" value="ECO:0007669"/>
    <property type="project" value="InterPro"/>
</dbReference>
<dbReference type="InterPro" id="IPR001128">
    <property type="entry name" value="Cyt_P450"/>
</dbReference>
<dbReference type="InterPro" id="IPR017972">
    <property type="entry name" value="Cyt_P450_CS"/>
</dbReference>
<feature type="transmembrane region" description="Helical" evidence="7">
    <location>
        <begin position="15"/>
        <end position="35"/>
    </location>
</feature>
<dbReference type="InterPro" id="IPR050121">
    <property type="entry name" value="Cytochrome_P450_monoxygenase"/>
</dbReference>
<keyword evidence="7" id="KW-1133">Transmembrane helix</keyword>
<evidence type="ECO:0000256" key="1">
    <source>
        <dbReference type="ARBA" id="ARBA00001971"/>
    </source>
</evidence>
<dbReference type="Gene3D" id="1.10.630.10">
    <property type="entry name" value="Cytochrome P450"/>
    <property type="match status" value="1"/>
</dbReference>
<evidence type="ECO:0000256" key="4">
    <source>
        <dbReference type="ARBA" id="ARBA00023004"/>
    </source>
</evidence>
<keyword evidence="3 5" id="KW-0479">Metal-binding</keyword>
<protein>
    <submittedName>
        <fullName evidence="8">Cytochrome P450</fullName>
    </submittedName>
</protein>
<evidence type="ECO:0000313" key="9">
    <source>
        <dbReference type="Proteomes" id="UP001392437"/>
    </source>
</evidence>
<keyword evidence="9" id="KW-1185">Reference proteome</keyword>
<dbReference type="PANTHER" id="PTHR24305">
    <property type="entry name" value="CYTOCHROME P450"/>
    <property type="match status" value="1"/>
</dbReference>
<reference evidence="8 9" key="1">
    <citation type="submission" date="2023-01" db="EMBL/GenBank/DDBJ databases">
        <title>Analysis of 21 Apiospora genomes using comparative genomics revels a genus with tremendous synthesis potential of carbohydrate active enzymes and secondary metabolites.</title>
        <authorList>
            <person name="Sorensen T."/>
        </authorList>
    </citation>
    <scope>NUCLEOTIDE SEQUENCE [LARGE SCALE GENOMIC DNA]</scope>
    <source>
        <strain evidence="8 9">CBS 117206</strain>
    </source>
</reference>
<dbReference type="InterPro" id="IPR036396">
    <property type="entry name" value="Cyt_P450_sf"/>
</dbReference>
<sequence length="507" mass="56386">MGFFEDHMLRLYPSLFHIPITLAILVVSVSLYRLYFHPLAHIPGPPFACVSSLFLYAICYLGVEGRVLLYYHEKYCVSVLRIAPDAVSLSGDDTLHQVYVAGGGLPKDARYQNFRVEGHDTIFSALDQDYRNERAKAVLPLFAPSRIQNAYDSDEVTASLVRKFIARLQEERASPNSKVDILDLSSRLSIDFLTAYLFHQPYGGLDEPTQHQTSSPKAPSPPLKWANKLSATPFVLSIVSFSRFSLLPNWAFNAIFSSLVARVLSNDEVSTSMRTVSRYADAVLGADENGQGGRSRETYQSRLLAAGITREETLVQCKAVMFAGADSTAVMLATILFHLVRRPEARARLRAEIAENETAGGDPQALPYLRAVVREGLRLGMANPARLTRIFLPPGTKVGAAAYVFHHNRSVFPQPFAFQPERWLPSPEDSPSDVEARRVREQTAFPFGLGSRACLGRNLASFQLHVAVKEVVASGVLEGSRTCADRIELIEWFNAEIKGHELEIQWN</sequence>
<keyword evidence="6" id="KW-0503">Monooxygenase</keyword>
<dbReference type="AlphaFoldDB" id="A0AAW0QY82"/>
<keyword evidence="2 5" id="KW-0349">Heme</keyword>
<proteinExistence type="inferred from homology"/>
<comment type="cofactor">
    <cofactor evidence="1 5">
        <name>heme</name>
        <dbReference type="ChEBI" id="CHEBI:30413"/>
    </cofactor>
</comment>
<comment type="caution">
    <text evidence="8">The sequence shown here is derived from an EMBL/GenBank/DDBJ whole genome shotgun (WGS) entry which is preliminary data.</text>
</comment>
<dbReference type="SUPFAM" id="SSF48264">
    <property type="entry name" value="Cytochrome P450"/>
    <property type="match status" value="1"/>
</dbReference>
<dbReference type="GO" id="GO:0016705">
    <property type="term" value="F:oxidoreductase activity, acting on paired donors, with incorporation or reduction of molecular oxygen"/>
    <property type="evidence" value="ECO:0007669"/>
    <property type="project" value="InterPro"/>
</dbReference>
<name>A0AAW0QY82_9PEZI</name>